<dbReference type="PROSITE" id="PS50082">
    <property type="entry name" value="WD_REPEATS_2"/>
    <property type="match status" value="1"/>
</dbReference>
<name>A0A8S9X6H5_APOLU</name>
<dbReference type="OrthoDB" id="239865at2759"/>
<feature type="region of interest" description="Disordered" evidence="6">
    <location>
        <begin position="1"/>
        <end position="35"/>
    </location>
</feature>
<feature type="repeat" description="WD" evidence="5">
    <location>
        <begin position="383"/>
        <end position="407"/>
    </location>
</feature>
<keyword evidence="1 5" id="KW-0853">WD repeat</keyword>
<organism evidence="7 8">
    <name type="scientific">Apolygus lucorum</name>
    <name type="common">Small green plant bug</name>
    <name type="synonym">Lygocoris lucorum</name>
    <dbReference type="NCBI Taxonomy" id="248454"/>
    <lineage>
        <taxon>Eukaryota</taxon>
        <taxon>Metazoa</taxon>
        <taxon>Ecdysozoa</taxon>
        <taxon>Arthropoda</taxon>
        <taxon>Hexapoda</taxon>
        <taxon>Insecta</taxon>
        <taxon>Pterygota</taxon>
        <taxon>Neoptera</taxon>
        <taxon>Paraneoptera</taxon>
        <taxon>Hemiptera</taxon>
        <taxon>Heteroptera</taxon>
        <taxon>Panheteroptera</taxon>
        <taxon>Cimicomorpha</taxon>
        <taxon>Miridae</taxon>
        <taxon>Mirini</taxon>
        <taxon>Apolygus</taxon>
    </lineage>
</organism>
<dbReference type="InterPro" id="IPR015943">
    <property type="entry name" value="WD40/YVTN_repeat-like_dom_sf"/>
</dbReference>
<gene>
    <name evidence="7" type="ORF">GE061_002279</name>
</gene>
<feature type="compositionally biased region" description="Polar residues" evidence="6">
    <location>
        <begin position="12"/>
        <end position="34"/>
    </location>
</feature>
<dbReference type="Proteomes" id="UP000466442">
    <property type="component" value="Unassembled WGS sequence"/>
</dbReference>
<dbReference type="Gene3D" id="2.130.10.10">
    <property type="entry name" value="YVTN repeat-like/Quinoprotein amine dehydrogenase"/>
    <property type="match status" value="2"/>
</dbReference>
<dbReference type="GO" id="GO:0030576">
    <property type="term" value="P:Cajal body organization"/>
    <property type="evidence" value="ECO:0007669"/>
    <property type="project" value="TreeGrafter"/>
</dbReference>
<evidence type="ECO:0000313" key="8">
    <source>
        <dbReference type="Proteomes" id="UP000466442"/>
    </source>
</evidence>
<dbReference type="InterPro" id="IPR019775">
    <property type="entry name" value="WD40_repeat_CS"/>
</dbReference>
<evidence type="ECO:0000256" key="2">
    <source>
        <dbReference type="ARBA" id="ARBA00022737"/>
    </source>
</evidence>
<dbReference type="AlphaFoldDB" id="A0A8S9X6H5"/>
<comment type="caution">
    <text evidence="7">The sequence shown here is derived from an EMBL/GenBank/DDBJ whole genome shotgun (WGS) entry which is preliminary data.</text>
</comment>
<protein>
    <recommendedName>
        <fullName evidence="4">WD repeat-containing protein 79</fullName>
    </recommendedName>
</protein>
<proteinExistence type="inferred from homology"/>
<reference evidence="7" key="1">
    <citation type="journal article" date="2021" name="Mol. Ecol. Resour.">
        <title>Apolygus lucorum genome provides insights into omnivorousness and mesophyll feeding.</title>
        <authorList>
            <person name="Liu Y."/>
            <person name="Liu H."/>
            <person name="Wang H."/>
            <person name="Huang T."/>
            <person name="Liu B."/>
            <person name="Yang B."/>
            <person name="Yin L."/>
            <person name="Li B."/>
            <person name="Zhang Y."/>
            <person name="Zhang S."/>
            <person name="Jiang F."/>
            <person name="Zhang X."/>
            <person name="Ren Y."/>
            <person name="Wang B."/>
            <person name="Wang S."/>
            <person name="Lu Y."/>
            <person name="Wu K."/>
            <person name="Fan W."/>
            <person name="Wang G."/>
        </authorList>
    </citation>
    <scope>NUCLEOTIDE SEQUENCE</scope>
    <source>
        <strain evidence="7">12Hb</strain>
    </source>
</reference>
<comment type="similarity">
    <text evidence="3">Belongs to the TCAB1 family.</text>
</comment>
<dbReference type="SUPFAM" id="SSF50978">
    <property type="entry name" value="WD40 repeat-like"/>
    <property type="match status" value="1"/>
</dbReference>
<evidence type="ECO:0000256" key="4">
    <source>
        <dbReference type="ARBA" id="ARBA00041558"/>
    </source>
</evidence>
<evidence type="ECO:0000256" key="5">
    <source>
        <dbReference type="PROSITE-ProRule" id="PRU00221"/>
    </source>
</evidence>
<dbReference type="PANTHER" id="PTHR13211:SF0">
    <property type="entry name" value="TELOMERASE CAJAL BODY PROTEIN 1"/>
    <property type="match status" value="1"/>
</dbReference>
<dbReference type="EMBL" id="WIXP02000010">
    <property type="protein sequence ID" value="KAF6203941.1"/>
    <property type="molecule type" value="Genomic_DNA"/>
</dbReference>
<evidence type="ECO:0000313" key="7">
    <source>
        <dbReference type="EMBL" id="KAF6203941.1"/>
    </source>
</evidence>
<evidence type="ECO:0000256" key="3">
    <source>
        <dbReference type="ARBA" id="ARBA00038279"/>
    </source>
</evidence>
<dbReference type="InterPro" id="IPR051150">
    <property type="entry name" value="SWT21/TCAB1_mRNA_Telomere"/>
</dbReference>
<dbReference type="InterPro" id="IPR001680">
    <property type="entry name" value="WD40_rpt"/>
</dbReference>
<dbReference type="Pfam" id="PF00400">
    <property type="entry name" value="WD40"/>
    <property type="match status" value="2"/>
</dbReference>
<evidence type="ECO:0000256" key="1">
    <source>
        <dbReference type="ARBA" id="ARBA00022574"/>
    </source>
</evidence>
<sequence>MEPASSIDVDSGRTNECVNINKVPSPSDGGNVSPQEECMDVSEGVRENLVAEVDAVEKTVDNSGASTAKDETGYEAVLNTSDNNEMASDPVGINITTTDTNAAEAVPQFPLYDFESIQEILNSESFFSPEQYLDSCKWSPDGSCLLTCCADQRLRLFDLPAEAYSKKEMGPLDKLNGPFKPSLTVSENGAVYDYEWFPFMSSWAPETACFISASSCAPVHLIDAFTGAVRASYIGYNNVFEVASCFGLAFTRDGGKIYCGYRNMIKIFDISVPGTTCQTLNTKRLNEQTGYISCISQNPSMNSLFAAGSFSRTIGLYTEEGDAVCLLKGQRNGLTTLTHSTDGTKLFSGSRMDPEILCWDLRNPGEVLHILPRVMETNQRIRISVSNDGNHLLSGGTDGVVRIWNLDEVSRKSGICEPSFKFKTHSDCVNGVSLNSRVPILATSSGKRHTPDLVSDDESDQVFSFKNFAKKTENRVALCTLDVRSIRYIHKSLFVKKKILGPIIESWQHLLDSGRGDTTEIRCGQSQKIHRSVFWSDFTMGGQKASKSANSSKNETSLAVKSYLFVYNGAQVAGWSYILYQTLMHYLRGETTENLWPVVATSLICFQNAALIEVSLIRVTT</sequence>
<dbReference type="InterPro" id="IPR036322">
    <property type="entry name" value="WD40_repeat_dom_sf"/>
</dbReference>
<keyword evidence="8" id="KW-1185">Reference proteome</keyword>
<evidence type="ECO:0000256" key="6">
    <source>
        <dbReference type="SAM" id="MobiDB-lite"/>
    </source>
</evidence>
<dbReference type="GO" id="GO:0003723">
    <property type="term" value="F:RNA binding"/>
    <property type="evidence" value="ECO:0007669"/>
    <property type="project" value="TreeGrafter"/>
</dbReference>
<dbReference type="PROSITE" id="PS00678">
    <property type="entry name" value="WD_REPEATS_1"/>
    <property type="match status" value="1"/>
</dbReference>
<dbReference type="GO" id="GO:0015030">
    <property type="term" value="C:Cajal body"/>
    <property type="evidence" value="ECO:0007669"/>
    <property type="project" value="TreeGrafter"/>
</dbReference>
<dbReference type="PANTHER" id="PTHR13211">
    <property type="entry name" value="TELOMERASE CAJAL BODY PROTEIN 1"/>
    <property type="match status" value="1"/>
</dbReference>
<dbReference type="SMART" id="SM00320">
    <property type="entry name" value="WD40"/>
    <property type="match status" value="5"/>
</dbReference>
<accession>A0A8S9X6H5</accession>
<keyword evidence="2" id="KW-0677">Repeat</keyword>